<dbReference type="HOGENOM" id="CLU_2708728_0_0_1"/>
<keyword evidence="1" id="KW-0812">Transmembrane</keyword>
<keyword evidence="1" id="KW-1133">Transmembrane helix</keyword>
<reference evidence="2" key="1">
    <citation type="journal article" date="2013" name="Nat. Commun.">
        <title>Whole-genome sequencing of Oryza brachyantha reveals mechanisms underlying Oryza genome evolution.</title>
        <authorList>
            <person name="Chen J."/>
            <person name="Huang Q."/>
            <person name="Gao D."/>
            <person name="Wang J."/>
            <person name="Lang Y."/>
            <person name="Liu T."/>
            <person name="Li B."/>
            <person name="Bai Z."/>
            <person name="Luis Goicoechea J."/>
            <person name="Liang C."/>
            <person name="Chen C."/>
            <person name="Zhang W."/>
            <person name="Sun S."/>
            <person name="Liao Y."/>
            <person name="Zhang X."/>
            <person name="Yang L."/>
            <person name="Song C."/>
            <person name="Wang M."/>
            <person name="Shi J."/>
            <person name="Liu G."/>
            <person name="Liu J."/>
            <person name="Zhou H."/>
            <person name="Zhou W."/>
            <person name="Yu Q."/>
            <person name="An N."/>
            <person name="Chen Y."/>
            <person name="Cai Q."/>
            <person name="Wang B."/>
            <person name="Liu B."/>
            <person name="Min J."/>
            <person name="Huang Y."/>
            <person name="Wu H."/>
            <person name="Li Z."/>
            <person name="Zhang Y."/>
            <person name="Yin Y."/>
            <person name="Song W."/>
            <person name="Jiang J."/>
            <person name="Jackson S.A."/>
            <person name="Wing R.A."/>
            <person name="Wang J."/>
            <person name="Chen M."/>
        </authorList>
    </citation>
    <scope>NUCLEOTIDE SEQUENCE [LARGE SCALE GENOMIC DNA]</scope>
    <source>
        <strain evidence="2">cv. IRGC 101232</strain>
    </source>
</reference>
<protein>
    <submittedName>
        <fullName evidence="2">Uncharacterized protein</fullName>
    </submittedName>
</protein>
<evidence type="ECO:0000256" key="1">
    <source>
        <dbReference type="SAM" id="Phobius"/>
    </source>
</evidence>
<organism evidence="2">
    <name type="scientific">Oryza brachyantha</name>
    <name type="common">malo sina</name>
    <dbReference type="NCBI Taxonomy" id="4533"/>
    <lineage>
        <taxon>Eukaryota</taxon>
        <taxon>Viridiplantae</taxon>
        <taxon>Streptophyta</taxon>
        <taxon>Embryophyta</taxon>
        <taxon>Tracheophyta</taxon>
        <taxon>Spermatophyta</taxon>
        <taxon>Magnoliopsida</taxon>
        <taxon>Liliopsida</taxon>
        <taxon>Poales</taxon>
        <taxon>Poaceae</taxon>
        <taxon>BOP clade</taxon>
        <taxon>Oryzoideae</taxon>
        <taxon>Oryzeae</taxon>
        <taxon>Oryzinae</taxon>
        <taxon>Oryza</taxon>
    </lineage>
</organism>
<keyword evidence="3" id="KW-1185">Reference proteome</keyword>
<keyword evidence="1" id="KW-0472">Membrane</keyword>
<proteinExistence type="predicted"/>
<dbReference type="EnsemblPlants" id="OB01G23860.1">
    <property type="protein sequence ID" value="OB01G23860.1"/>
    <property type="gene ID" value="OB01G23860"/>
</dbReference>
<dbReference type="Gramene" id="OB01G23860.1">
    <property type="protein sequence ID" value="OB01G23860.1"/>
    <property type="gene ID" value="OB01G23860"/>
</dbReference>
<evidence type="ECO:0000313" key="3">
    <source>
        <dbReference type="Proteomes" id="UP000006038"/>
    </source>
</evidence>
<evidence type="ECO:0000313" key="2">
    <source>
        <dbReference type="EnsemblPlants" id="OB01G23860.1"/>
    </source>
</evidence>
<accession>J3KZI0</accession>
<feature type="transmembrane region" description="Helical" evidence="1">
    <location>
        <begin position="6"/>
        <end position="26"/>
    </location>
</feature>
<dbReference type="AlphaFoldDB" id="J3KZI0"/>
<dbReference type="Proteomes" id="UP000006038">
    <property type="component" value="Chromosome 1"/>
</dbReference>
<sequence>MVVFSIFLQFTMIFLHVLYFFLRVAYSPDGHNFRDKRIGFLFYGLHLERTTSRVAFFFPLERGVTLECDLTSC</sequence>
<reference evidence="2" key="2">
    <citation type="submission" date="2013-04" db="UniProtKB">
        <authorList>
            <consortium name="EnsemblPlants"/>
        </authorList>
    </citation>
    <scope>IDENTIFICATION</scope>
</reference>
<name>J3KZI0_ORYBR</name>